<feature type="domain" description="AN1-type" evidence="6">
    <location>
        <begin position="106"/>
        <end position="155"/>
    </location>
</feature>
<dbReference type="Proteomes" id="UP000837801">
    <property type="component" value="Unassembled WGS sequence"/>
</dbReference>
<dbReference type="GO" id="GO:0005737">
    <property type="term" value="C:cytoplasm"/>
    <property type="evidence" value="ECO:0007669"/>
    <property type="project" value="TreeGrafter"/>
</dbReference>
<reference evidence="7" key="1">
    <citation type="submission" date="2022-03" db="EMBL/GenBank/DDBJ databases">
        <authorList>
            <person name="Legras J.-L."/>
            <person name="Devillers H."/>
            <person name="Grondin C."/>
        </authorList>
    </citation>
    <scope>NUCLEOTIDE SEQUENCE</scope>
    <source>
        <strain evidence="7">CLIB 1423</strain>
    </source>
</reference>
<dbReference type="AlphaFoldDB" id="A0A9P0QQX6"/>
<dbReference type="PROSITE" id="PS51039">
    <property type="entry name" value="ZF_AN1"/>
    <property type="match status" value="1"/>
</dbReference>
<feature type="domain" description="Ubiquitin-like" evidence="5">
    <location>
        <begin position="1"/>
        <end position="80"/>
    </location>
</feature>
<evidence type="ECO:0000259" key="5">
    <source>
        <dbReference type="PROSITE" id="PS50053"/>
    </source>
</evidence>
<dbReference type="GO" id="GO:0008270">
    <property type="term" value="F:zinc ion binding"/>
    <property type="evidence" value="ECO:0007669"/>
    <property type="project" value="UniProtKB-KW"/>
</dbReference>
<dbReference type="SUPFAM" id="SSF54236">
    <property type="entry name" value="Ubiquitin-like"/>
    <property type="match status" value="1"/>
</dbReference>
<accession>A0A9P0QQX6</accession>
<keyword evidence="8" id="KW-1185">Reference proteome</keyword>
<dbReference type="Gene3D" id="3.10.20.90">
    <property type="entry name" value="Phosphatidylinositol 3-kinase Catalytic Subunit, Chain A, domain 1"/>
    <property type="match status" value="1"/>
</dbReference>
<keyword evidence="3" id="KW-0862">Zinc</keyword>
<dbReference type="EMBL" id="CAKXYY010000010">
    <property type="protein sequence ID" value="CAH2353266.1"/>
    <property type="molecule type" value="Genomic_DNA"/>
</dbReference>
<keyword evidence="1" id="KW-0479">Metal-binding</keyword>
<evidence type="ECO:0000256" key="1">
    <source>
        <dbReference type="ARBA" id="ARBA00022723"/>
    </source>
</evidence>
<evidence type="ECO:0000259" key="6">
    <source>
        <dbReference type="PROSITE" id="PS51039"/>
    </source>
</evidence>
<dbReference type="InterPro" id="IPR000626">
    <property type="entry name" value="Ubiquitin-like_dom"/>
</dbReference>
<dbReference type="InterPro" id="IPR000058">
    <property type="entry name" value="Znf_AN1"/>
</dbReference>
<evidence type="ECO:0000313" key="8">
    <source>
        <dbReference type="Proteomes" id="UP000837801"/>
    </source>
</evidence>
<dbReference type="InterPro" id="IPR035896">
    <property type="entry name" value="AN1-like_Znf"/>
</dbReference>
<dbReference type="CDD" id="cd17039">
    <property type="entry name" value="Ubl_ubiquitin_like"/>
    <property type="match status" value="1"/>
</dbReference>
<evidence type="ECO:0000256" key="4">
    <source>
        <dbReference type="PROSITE-ProRule" id="PRU00449"/>
    </source>
</evidence>
<dbReference type="SMART" id="SM00213">
    <property type="entry name" value="UBQ"/>
    <property type="match status" value="1"/>
</dbReference>
<gene>
    <name evidence="7" type="ORF">CLIB1423_10S01068</name>
</gene>
<evidence type="ECO:0000313" key="7">
    <source>
        <dbReference type="EMBL" id="CAH2353266.1"/>
    </source>
</evidence>
<dbReference type="SUPFAM" id="SSF118310">
    <property type="entry name" value="AN1-like Zinc finger"/>
    <property type="match status" value="1"/>
</dbReference>
<proteinExistence type="predicted"/>
<dbReference type="PANTHER" id="PTHR14677">
    <property type="entry name" value="ARSENITE INDUCUBLE RNA ASSOCIATED PROTEIN AIP-1-RELATED"/>
    <property type="match status" value="1"/>
</dbReference>
<dbReference type="SMART" id="SM00154">
    <property type="entry name" value="ZnF_AN1"/>
    <property type="match status" value="1"/>
</dbReference>
<dbReference type="InterPro" id="IPR029071">
    <property type="entry name" value="Ubiquitin-like_domsf"/>
</dbReference>
<protein>
    <submittedName>
        <fullName evidence="7">AN1-type zinc finger protein Tmc1p</fullName>
    </submittedName>
</protein>
<dbReference type="Pfam" id="PF01428">
    <property type="entry name" value="zf-AN1"/>
    <property type="match status" value="1"/>
</dbReference>
<keyword evidence="2 4" id="KW-0863">Zinc-finger</keyword>
<organism evidence="7 8">
    <name type="scientific">[Candida] railenensis</name>
    <dbReference type="NCBI Taxonomy" id="45579"/>
    <lineage>
        <taxon>Eukaryota</taxon>
        <taxon>Fungi</taxon>
        <taxon>Dikarya</taxon>
        <taxon>Ascomycota</taxon>
        <taxon>Saccharomycotina</taxon>
        <taxon>Pichiomycetes</taxon>
        <taxon>Debaryomycetaceae</taxon>
        <taxon>Kurtzmaniella</taxon>
    </lineage>
</organism>
<dbReference type="OrthoDB" id="428577at2759"/>
<dbReference type="PROSITE" id="PS50053">
    <property type="entry name" value="UBIQUITIN_2"/>
    <property type="match status" value="1"/>
</dbReference>
<dbReference type="Gene3D" id="4.10.1110.10">
    <property type="entry name" value="AN1-like Zinc finger"/>
    <property type="match status" value="1"/>
</dbReference>
<evidence type="ECO:0000256" key="2">
    <source>
        <dbReference type="ARBA" id="ARBA00022771"/>
    </source>
</evidence>
<dbReference type="PANTHER" id="PTHR14677:SF20">
    <property type="entry name" value="ZINC FINGER AN1-TYPE CONTAINING 2A-RELATED"/>
    <property type="match status" value="1"/>
</dbReference>
<name>A0A9P0QQX6_9ASCO</name>
<evidence type="ECO:0000256" key="3">
    <source>
        <dbReference type="ARBA" id="ARBA00022833"/>
    </source>
</evidence>
<dbReference type="Pfam" id="PF00240">
    <property type="entry name" value="ubiquitin"/>
    <property type="match status" value="1"/>
</dbReference>
<sequence length="176" mass="19109">MRLTIRLTTNTSYSLTVPDNSTVQDLRASAKVACPSTAKLPTDFKLIFNGQKLDPYYKSLSDFGIKEDGVTIILMSSGAASPLSSPSLGPTTIIRKTATGATTSTKSKKSKCSFKSCGSAPLRMVGECSHCMGKFCAKHRLLEDHHCQDLQYCRDSAHERNAMKLHNESTLASSKV</sequence>
<comment type="caution">
    <text evidence="7">The sequence shown here is derived from an EMBL/GenBank/DDBJ whole genome shotgun (WGS) entry which is preliminary data.</text>
</comment>